<evidence type="ECO:0000256" key="7">
    <source>
        <dbReference type="SAM" id="Phobius"/>
    </source>
</evidence>
<reference evidence="9 10" key="1">
    <citation type="submission" date="2023-05" db="EMBL/GenBank/DDBJ databases">
        <title>A 100% complete, gapless, phased diploid assembly of the Scenedesmus obliquus UTEX 3031 genome.</title>
        <authorList>
            <person name="Biondi T.C."/>
            <person name="Hanschen E.R."/>
            <person name="Kwon T."/>
            <person name="Eng W."/>
            <person name="Kruse C.P.S."/>
            <person name="Koehler S.I."/>
            <person name="Kunde Y."/>
            <person name="Gleasner C.D."/>
            <person name="You Mak K.T."/>
            <person name="Polle J."/>
            <person name="Hovde B.T."/>
            <person name="Starkenburg S.R."/>
        </authorList>
    </citation>
    <scope>NUCLEOTIDE SEQUENCE [LARGE SCALE GENOMIC DNA]</scope>
    <source>
        <strain evidence="9 10">DOE0152z</strain>
    </source>
</reference>
<accession>A0ABY8UPL7</accession>
<dbReference type="PANTHER" id="PTHR48017">
    <property type="entry name" value="OS05G0424000 PROTEIN-RELATED"/>
    <property type="match status" value="1"/>
</dbReference>
<keyword evidence="4" id="KW-0029">Amino-acid transport</keyword>
<gene>
    <name evidence="9" type="ORF">OEZ85_000240</name>
</gene>
<evidence type="ECO:0000313" key="10">
    <source>
        <dbReference type="Proteomes" id="UP001244341"/>
    </source>
</evidence>
<feature type="transmembrane region" description="Helical" evidence="7">
    <location>
        <begin position="341"/>
        <end position="361"/>
    </location>
</feature>
<evidence type="ECO:0000256" key="5">
    <source>
        <dbReference type="ARBA" id="ARBA00022989"/>
    </source>
</evidence>
<keyword evidence="6 7" id="KW-0472">Membrane</keyword>
<feature type="transmembrane region" description="Helical" evidence="7">
    <location>
        <begin position="217"/>
        <end position="240"/>
    </location>
</feature>
<dbReference type="EMBL" id="CP126223">
    <property type="protein sequence ID" value="WIA23497.1"/>
    <property type="molecule type" value="Genomic_DNA"/>
</dbReference>
<protein>
    <recommendedName>
        <fullName evidence="8">Amino acid transporter transmembrane domain-containing protein</fullName>
    </recommendedName>
</protein>
<keyword evidence="10" id="KW-1185">Reference proteome</keyword>
<feature type="transmembrane region" description="Helical" evidence="7">
    <location>
        <begin position="485"/>
        <end position="512"/>
    </location>
</feature>
<organism evidence="9 10">
    <name type="scientific">Tetradesmus obliquus</name>
    <name type="common">Green alga</name>
    <name type="synonym">Acutodesmus obliquus</name>
    <dbReference type="NCBI Taxonomy" id="3088"/>
    <lineage>
        <taxon>Eukaryota</taxon>
        <taxon>Viridiplantae</taxon>
        <taxon>Chlorophyta</taxon>
        <taxon>core chlorophytes</taxon>
        <taxon>Chlorophyceae</taxon>
        <taxon>CS clade</taxon>
        <taxon>Sphaeropleales</taxon>
        <taxon>Scenedesmaceae</taxon>
        <taxon>Tetradesmus</taxon>
    </lineage>
</organism>
<dbReference type="InterPro" id="IPR013057">
    <property type="entry name" value="AA_transpt_TM"/>
</dbReference>
<feature type="transmembrane region" description="Helical" evidence="7">
    <location>
        <begin position="260"/>
        <end position="281"/>
    </location>
</feature>
<evidence type="ECO:0000256" key="3">
    <source>
        <dbReference type="ARBA" id="ARBA00022692"/>
    </source>
</evidence>
<comment type="subcellular location">
    <subcellularLocation>
        <location evidence="1">Membrane</location>
    </subcellularLocation>
</comment>
<name>A0ABY8UPL7_TETOB</name>
<evidence type="ECO:0000256" key="4">
    <source>
        <dbReference type="ARBA" id="ARBA00022970"/>
    </source>
</evidence>
<dbReference type="Pfam" id="PF01490">
    <property type="entry name" value="Aa_trans"/>
    <property type="match status" value="1"/>
</dbReference>
<evidence type="ECO:0000256" key="1">
    <source>
        <dbReference type="ARBA" id="ARBA00004370"/>
    </source>
</evidence>
<feature type="transmembrane region" description="Helical" evidence="7">
    <location>
        <begin position="443"/>
        <end position="464"/>
    </location>
</feature>
<feature type="domain" description="Amino acid transporter transmembrane" evidence="8">
    <location>
        <begin position="66"/>
        <end position="425"/>
    </location>
</feature>
<sequence length="529" mass="55476">MAPRGSSSRGAHTHGTHDVELAAAAAAAAAAGGHHGDVSGLRRRSSLLLRADLSQGSMLGSHHTGHTSWPIATGHIITTIIGAGVLGLPHSMAWLGWVGGCGALLLFYVITLWCMWMLADVYEVKGRRHSRYKDAVASILGPRAAVVLSVLQHATMLLVTLGYHIAGAESLAYIAGQACQMMGKPQDSCMDTYWVMAVIFGAMQMLTSQLPNLEAAWWTSLIGAAMSFGYSAVAIALGASQASQHQGSVAGHPGSPSEKAFGIFNALGALGASYSCAIVLIEIEDTLREPPKASVSMKKAVNLGISITFVVYSAVSVLGYMALGDGVPGNILLGFRGSPGWVTLLGNLMVLIHMVSAYQVLAQPLFASIEDILLRCCPSLANVREWLVRAVYRCLYVAVIGVLAVALPFFSSIVGLIGAISYWPTAECGSYGVACVGGRHMAVLEMVLPCFCSIVDLIGAISYWPTAVLFPMLMYRAVHQPRGAVLWLMHATNGLMGAVALMAVVGAVLSIAEGAAGMKPFQGSGNVHG</sequence>
<feature type="transmembrane region" description="Helical" evidence="7">
    <location>
        <begin position="94"/>
        <end position="119"/>
    </location>
</feature>
<evidence type="ECO:0000259" key="8">
    <source>
        <dbReference type="Pfam" id="PF01490"/>
    </source>
</evidence>
<proteinExistence type="predicted"/>
<feature type="transmembrane region" description="Helical" evidence="7">
    <location>
        <begin position="68"/>
        <end position="88"/>
    </location>
</feature>
<evidence type="ECO:0000256" key="6">
    <source>
        <dbReference type="ARBA" id="ARBA00023136"/>
    </source>
</evidence>
<evidence type="ECO:0000256" key="2">
    <source>
        <dbReference type="ARBA" id="ARBA00022448"/>
    </source>
</evidence>
<feature type="transmembrane region" description="Helical" evidence="7">
    <location>
        <begin position="394"/>
        <end position="423"/>
    </location>
</feature>
<keyword evidence="2" id="KW-0813">Transport</keyword>
<feature type="transmembrane region" description="Helical" evidence="7">
    <location>
        <begin position="301"/>
        <end position="321"/>
    </location>
</feature>
<dbReference type="Proteomes" id="UP001244341">
    <property type="component" value="Chromosome 16b"/>
</dbReference>
<keyword evidence="3 7" id="KW-0812">Transmembrane</keyword>
<keyword evidence="5 7" id="KW-1133">Transmembrane helix</keyword>
<evidence type="ECO:0000313" key="9">
    <source>
        <dbReference type="EMBL" id="WIA23497.1"/>
    </source>
</evidence>